<sequence>MESSPSRDSGVQMSNDYFLARPLQSARDKLYCCFSVISGGVTTQVLLPNCEGLEFFFRSNGDEDAKVWSEDFEVETLRGAASIKARLRFALAMKRDGRLRFATCAAVPHGPATAKKAFAAVARRMRRSGAAIDGPVVSRFPELLRGWSSDPATVQPRLVQSAKAAIVLHLYYEETWPEIAELLQRLDLDFDLIVTVVSGKDGLAEGVAQAFPGAEVRIVENRGRDVRPFLQLLEEGRLDRYRYVCKIHGKKSLEGNRFAGLGAVWRHRMLFDLLGAPGAARAICEIFDAHPGVGMIGPRAYRYPSALCSLERSWGENRARVLDLAQRLGVADPFRLDFFCGTMFWVRPSSLRLLRSLSLSQGFEAESGALDGGLEHALERLFSKAVEASGETVLGISGESLEFTQAPL</sequence>
<accession>A0A6N8DHV5</accession>
<dbReference type="EMBL" id="WNKS01000001">
    <property type="protein sequence ID" value="MTV29837.1"/>
    <property type="molecule type" value="Genomic_DNA"/>
</dbReference>
<evidence type="ECO:0000313" key="2">
    <source>
        <dbReference type="Proteomes" id="UP000439113"/>
    </source>
</evidence>
<dbReference type="RefSeq" id="WP_155444480.1">
    <property type="nucleotide sequence ID" value="NZ_JAOQNR010000001.1"/>
</dbReference>
<dbReference type="Proteomes" id="UP000439113">
    <property type="component" value="Unassembled WGS sequence"/>
</dbReference>
<gene>
    <name evidence="1" type="ORF">GJ654_02375</name>
</gene>
<dbReference type="AlphaFoldDB" id="A0A6N8DHV5"/>
<evidence type="ECO:0000313" key="1">
    <source>
        <dbReference type="EMBL" id="MTV29837.1"/>
    </source>
</evidence>
<name>A0A6N8DHV5_RHOAC</name>
<reference evidence="1 2" key="1">
    <citation type="submission" date="2019-11" db="EMBL/GenBank/DDBJ databases">
        <title>Whole-genome sequence of a Rhodoblastus acidophilus DSM 142.</title>
        <authorList>
            <person name="Kyndt J.A."/>
            <person name="Meyer T.E."/>
        </authorList>
    </citation>
    <scope>NUCLEOTIDE SEQUENCE [LARGE SCALE GENOMIC DNA]</scope>
    <source>
        <strain evidence="1 2">DSM 142</strain>
    </source>
</reference>
<organism evidence="1 2">
    <name type="scientific">Rhodoblastus acidophilus</name>
    <name type="common">Rhodopseudomonas acidophila</name>
    <dbReference type="NCBI Taxonomy" id="1074"/>
    <lineage>
        <taxon>Bacteria</taxon>
        <taxon>Pseudomonadati</taxon>
        <taxon>Pseudomonadota</taxon>
        <taxon>Alphaproteobacteria</taxon>
        <taxon>Hyphomicrobiales</taxon>
        <taxon>Rhodoblastaceae</taxon>
        <taxon>Rhodoblastus</taxon>
    </lineage>
</organism>
<evidence type="ECO:0008006" key="3">
    <source>
        <dbReference type="Google" id="ProtNLM"/>
    </source>
</evidence>
<dbReference type="InterPro" id="IPR007739">
    <property type="entry name" value="RgpF"/>
</dbReference>
<comment type="caution">
    <text evidence="1">The sequence shown here is derived from an EMBL/GenBank/DDBJ whole genome shotgun (WGS) entry which is preliminary data.</text>
</comment>
<proteinExistence type="predicted"/>
<protein>
    <recommendedName>
        <fullName evidence="3">Rhamnan synthesis protein F</fullName>
    </recommendedName>
</protein>
<dbReference type="OrthoDB" id="9816424at2"/>
<dbReference type="Pfam" id="PF05045">
    <property type="entry name" value="RgpF"/>
    <property type="match status" value="1"/>
</dbReference>